<evidence type="ECO:0000256" key="3">
    <source>
        <dbReference type="ARBA" id="ARBA00022475"/>
    </source>
</evidence>
<proteinExistence type="inferred from homology"/>
<keyword evidence="7 11" id="KW-1133">Transmembrane helix</keyword>
<evidence type="ECO:0000256" key="1">
    <source>
        <dbReference type="ARBA" id="ARBA00004377"/>
    </source>
</evidence>
<feature type="transmembrane region" description="Helical" evidence="11">
    <location>
        <begin position="12"/>
        <end position="33"/>
    </location>
</feature>
<evidence type="ECO:0000256" key="9">
    <source>
        <dbReference type="ARBA" id="ARBA00025772"/>
    </source>
</evidence>
<dbReference type="SUPFAM" id="SSF54523">
    <property type="entry name" value="Pili subunits"/>
    <property type="match status" value="1"/>
</dbReference>
<keyword evidence="6 11" id="KW-0812">Transmembrane</keyword>
<dbReference type="Pfam" id="PF07963">
    <property type="entry name" value="N_methyl"/>
    <property type="match status" value="1"/>
</dbReference>
<evidence type="ECO:0000256" key="5">
    <source>
        <dbReference type="ARBA" id="ARBA00022519"/>
    </source>
</evidence>
<keyword evidence="4" id="KW-0488">Methylation</keyword>
<evidence type="ECO:0000256" key="11">
    <source>
        <dbReference type="SAM" id="Phobius"/>
    </source>
</evidence>
<keyword evidence="3" id="KW-1003">Cell membrane</keyword>
<dbReference type="RefSeq" id="WP_187673067.1">
    <property type="nucleotide sequence ID" value="NZ_CAJFCI010000077.1"/>
</dbReference>
<comment type="caution">
    <text evidence="13">The sequence shown here is derived from an EMBL/GenBank/DDBJ whole genome shotgun (WGS) entry which is preliminary data.</text>
</comment>
<evidence type="ECO:0000259" key="12">
    <source>
        <dbReference type="Pfam" id="PF12019"/>
    </source>
</evidence>
<dbReference type="GO" id="GO:0005886">
    <property type="term" value="C:plasma membrane"/>
    <property type="evidence" value="ECO:0007669"/>
    <property type="project" value="UniProtKB-SubCell"/>
</dbReference>
<dbReference type="InterPro" id="IPR002416">
    <property type="entry name" value="T2SS_protein-GspH"/>
</dbReference>
<keyword evidence="14" id="KW-1185">Reference proteome</keyword>
<gene>
    <name evidence="13" type="ORF">PSEWESI4_04071</name>
</gene>
<dbReference type="PROSITE" id="PS00409">
    <property type="entry name" value="PROKAR_NTER_METHYL"/>
    <property type="match status" value="1"/>
</dbReference>
<dbReference type="EMBL" id="CAJFCI010000077">
    <property type="protein sequence ID" value="CAD5109760.1"/>
    <property type="molecule type" value="Genomic_DNA"/>
</dbReference>
<evidence type="ECO:0000256" key="10">
    <source>
        <dbReference type="ARBA" id="ARBA00030775"/>
    </source>
</evidence>
<keyword evidence="5" id="KW-0997">Cell inner membrane</keyword>
<evidence type="ECO:0000313" key="13">
    <source>
        <dbReference type="EMBL" id="CAD5109760.1"/>
    </source>
</evidence>
<name>A0A7U7ET38_9GAMM</name>
<dbReference type="InterPro" id="IPR012902">
    <property type="entry name" value="N_methyl_site"/>
</dbReference>
<comment type="similarity">
    <text evidence="9">Belongs to the GSP H family.</text>
</comment>
<dbReference type="InterPro" id="IPR049875">
    <property type="entry name" value="TypeII_GspH"/>
</dbReference>
<dbReference type="InterPro" id="IPR022346">
    <property type="entry name" value="T2SS_GspH"/>
</dbReference>
<dbReference type="GO" id="GO:0015627">
    <property type="term" value="C:type II protein secretion system complex"/>
    <property type="evidence" value="ECO:0007669"/>
    <property type="project" value="InterPro"/>
</dbReference>
<organism evidence="13 14">
    <name type="scientific">Zestomonas carbonaria</name>
    <dbReference type="NCBI Taxonomy" id="2762745"/>
    <lineage>
        <taxon>Bacteria</taxon>
        <taxon>Pseudomonadati</taxon>
        <taxon>Pseudomonadota</taxon>
        <taxon>Gammaproteobacteria</taxon>
        <taxon>Pseudomonadales</taxon>
        <taxon>Pseudomonadaceae</taxon>
        <taxon>Zestomonas</taxon>
    </lineage>
</organism>
<protein>
    <recommendedName>
        <fullName evidence="2">Type II secretion system protein H</fullName>
    </recommendedName>
    <alternativeName>
        <fullName evidence="10">General secretion pathway protein H</fullName>
    </alternativeName>
</protein>
<evidence type="ECO:0000256" key="7">
    <source>
        <dbReference type="ARBA" id="ARBA00022989"/>
    </source>
</evidence>
<evidence type="ECO:0000256" key="4">
    <source>
        <dbReference type="ARBA" id="ARBA00022481"/>
    </source>
</evidence>
<feature type="domain" description="General secretion pathway GspH" evidence="12">
    <location>
        <begin position="42"/>
        <end position="164"/>
    </location>
</feature>
<keyword evidence="8 11" id="KW-0472">Membrane</keyword>
<comment type="subcellular location">
    <subcellularLocation>
        <location evidence="1">Cell inner membrane</location>
        <topology evidence="1">Single-pass membrane protein</topology>
    </subcellularLocation>
</comment>
<evidence type="ECO:0000256" key="2">
    <source>
        <dbReference type="ARBA" id="ARBA00021549"/>
    </source>
</evidence>
<dbReference type="NCBIfam" id="TIGR01708">
    <property type="entry name" value="typeII_sec_gspH"/>
    <property type="match status" value="1"/>
</dbReference>
<dbReference type="PRINTS" id="PR00885">
    <property type="entry name" value="BCTERIALGSPH"/>
</dbReference>
<dbReference type="Pfam" id="PF12019">
    <property type="entry name" value="GspH"/>
    <property type="match status" value="1"/>
</dbReference>
<dbReference type="NCBIfam" id="TIGR02532">
    <property type="entry name" value="IV_pilin_GFxxxE"/>
    <property type="match status" value="1"/>
</dbReference>
<accession>A0A7U7ET38</accession>
<sequence>MRRAEGFTLVELLVVLVIIGSLAGLAVLGSGLASPARALQGEAERLAGLIGVLVDEAVLDNREYGLRLSPDGYQVLRYEESSGEWQPMSDKMHRLPDWAELRIELEGQAIRLPGPAADDGDGKKAAERNAPQLLILSSGEFSPFRLQLGERRQDGLRLQLSSDGFRLPRIETLPASGRAG</sequence>
<dbReference type="GO" id="GO:0015628">
    <property type="term" value="P:protein secretion by the type II secretion system"/>
    <property type="evidence" value="ECO:0007669"/>
    <property type="project" value="InterPro"/>
</dbReference>
<dbReference type="InterPro" id="IPR045584">
    <property type="entry name" value="Pilin-like"/>
</dbReference>
<evidence type="ECO:0000313" key="14">
    <source>
        <dbReference type="Proteomes" id="UP000583387"/>
    </source>
</evidence>
<evidence type="ECO:0000256" key="6">
    <source>
        <dbReference type="ARBA" id="ARBA00022692"/>
    </source>
</evidence>
<dbReference type="Proteomes" id="UP000583387">
    <property type="component" value="Unassembled WGS sequence"/>
</dbReference>
<dbReference type="AlphaFoldDB" id="A0A7U7ET38"/>
<evidence type="ECO:0000256" key="8">
    <source>
        <dbReference type="ARBA" id="ARBA00023136"/>
    </source>
</evidence>
<reference evidence="13 14" key="1">
    <citation type="submission" date="2020-08" db="EMBL/GenBank/DDBJ databases">
        <authorList>
            <person name="Criscuolo A."/>
        </authorList>
    </citation>
    <scope>NUCLEOTIDE SEQUENCE [LARGE SCALE GENOMIC DNA]</scope>
    <source>
        <strain evidence="13">CIP111764</strain>
    </source>
</reference>
<dbReference type="Gene3D" id="3.55.40.10">
    <property type="entry name" value="minor pseudopilin epsh domain"/>
    <property type="match status" value="1"/>
</dbReference>